<keyword evidence="3" id="KW-1185">Reference proteome</keyword>
<proteinExistence type="predicted"/>
<gene>
    <name evidence="2" type="ORF">GCM10023330_27140</name>
</gene>
<feature type="chain" id="PRO_5047123297" evidence="1">
    <location>
        <begin position="20"/>
        <end position="245"/>
    </location>
</feature>
<protein>
    <submittedName>
        <fullName evidence="2">Uncharacterized protein</fullName>
    </submittedName>
</protein>
<comment type="caution">
    <text evidence="2">The sequence shown here is derived from an EMBL/GenBank/DDBJ whole genome shotgun (WGS) entry which is preliminary data.</text>
</comment>
<accession>A0ABP9CRA8</accession>
<evidence type="ECO:0000313" key="2">
    <source>
        <dbReference type="EMBL" id="GAA4817025.1"/>
    </source>
</evidence>
<feature type="signal peptide" evidence="1">
    <location>
        <begin position="1"/>
        <end position="19"/>
    </location>
</feature>
<name>A0ABP9CRA8_9FLAO</name>
<dbReference type="RefSeq" id="WP_345277729.1">
    <property type="nucleotide sequence ID" value="NZ_BAABJW010000004.1"/>
</dbReference>
<dbReference type="EMBL" id="BAABJW010000004">
    <property type="protein sequence ID" value="GAA4817025.1"/>
    <property type="molecule type" value="Genomic_DNA"/>
</dbReference>
<keyword evidence="1" id="KW-0732">Signal</keyword>
<dbReference type="Proteomes" id="UP001501433">
    <property type="component" value="Unassembled WGS sequence"/>
</dbReference>
<sequence length="245" mass="26113">MKYLFTLFVCFICTLSVLAQTPEKMSYQAIIRASDNTLLASSNVSLKILIRQGSTTGNVVYEETHSERTNSNGLVSLEIGTGNSVQGNFSSIPWEQGPYFVETQVDVTGSSNYTITGVSQLLSVPYALHAKSAESFTGNIVASPYRAAIIPLTNSRNIANLDINNTIACTNSSTLTLTSNFSAMEIGDTVNLEAHDGAILTVTAGAGVRLNYTDGGTAVFTSRVGNVRFGLLRKSATNAYIISGQ</sequence>
<evidence type="ECO:0000313" key="3">
    <source>
        <dbReference type="Proteomes" id="UP001501433"/>
    </source>
</evidence>
<evidence type="ECO:0000256" key="1">
    <source>
        <dbReference type="SAM" id="SignalP"/>
    </source>
</evidence>
<organism evidence="2 3">
    <name type="scientific">Litoribaculum gwangyangense</name>
    <dbReference type="NCBI Taxonomy" id="1130722"/>
    <lineage>
        <taxon>Bacteria</taxon>
        <taxon>Pseudomonadati</taxon>
        <taxon>Bacteroidota</taxon>
        <taxon>Flavobacteriia</taxon>
        <taxon>Flavobacteriales</taxon>
        <taxon>Flavobacteriaceae</taxon>
        <taxon>Litoribaculum</taxon>
    </lineage>
</organism>
<reference evidence="3" key="1">
    <citation type="journal article" date="2019" name="Int. J. Syst. Evol. Microbiol.">
        <title>The Global Catalogue of Microorganisms (GCM) 10K type strain sequencing project: providing services to taxonomists for standard genome sequencing and annotation.</title>
        <authorList>
            <consortium name="The Broad Institute Genomics Platform"/>
            <consortium name="The Broad Institute Genome Sequencing Center for Infectious Disease"/>
            <person name="Wu L."/>
            <person name="Ma J."/>
        </authorList>
    </citation>
    <scope>NUCLEOTIDE SEQUENCE [LARGE SCALE GENOMIC DNA]</scope>
    <source>
        <strain evidence="3">JCM 18325</strain>
    </source>
</reference>